<reference evidence="2 3" key="1">
    <citation type="submission" date="2010-06" db="EMBL/GenBank/DDBJ databases">
        <authorList>
            <person name="Muzny D."/>
            <person name="Qin X."/>
            <person name="Buhay C."/>
            <person name="Dugan-Rocha S."/>
            <person name="Ding Y."/>
            <person name="Chen G."/>
            <person name="Hawes A."/>
            <person name="Holder M."/>
            <person name="Jhangiani S."/>
            <person name="Johnson A."/>
            <person name="Khan Z."/>
            <person name="Li Z."/>
            <person name="Liu W."/>
            <person name="Liu X."/>
            <person name="Perez L."/>
            <person name="Shen H."/>
            <person name="Wang Q."/>
            <person name="Watt J."/>
            <person name="Xi L."/>
            <person name="Xin Y."/>
            <person name="Zhou J."/>
            <person name="Deng J."/>
            <person name="Jiang H."/>
            <person name="Liu Y."/>
            <person name="Qu J."/>
            <person name="Song X.-Z."/>
            <person name="Zhang L."/>
            <person name="Villasana D."/>
            <person name="Johnson A."/>
            <person name="Liu J."/>
            <person name="Liyanage D."/>
            <person name="Lorensuhewa L."/>
            <person name="Robinson T."/>
            <person name="Song A."/>
            <person name="Song B.-B."/>
            <person name="Dinh H."/>
            <person name="Thornton R."/>
            <person name="Coyle M."/>
            <person name="Francisco L."/>
            <person name="Jackson L."/>
            <person name="Javaid M."/>
            <person name="Korchina V."/>
            <person name="Kovar C."/>
            <person name="Mata R."/>
            <person name="Mathew T."/>
            <person name="Ngo R."/>
            <person name="Nguyen L."/>
            <person name="Nguyen N."/>
            <person name="Okwuonu G."/>
            <person name="Ongeri F."/>
            <person name="Pham C."/>
            <person name="Simmons D."/>
            <person name="Wilczek-Boney K."/>
            <person name="Hale W."/>
            <person name="Jakkamsetti A."/>
            <person name="Pham P."/>
            <person name="Ruth R."/>
            <person name="San Lucas F."/>
            <person name="Warren J."/>
            <person name="Zhang J."/>
            <person name="Zhao Z."/>
            <person name="Zhou C."/>
            <person name="Zhu D."/>
            <person name="Lee S."/>
            <person name="Bess C."/>
            <person name="Blankenburg K."/>
            <person name="Forbes L."/>
            <person name="Fu Q."/>
            <person name="Gubbala S."/>
            <person name="Hirani K."/>
            <person name="Jayaseelan J.C."/>
            <person name="Lara F."/>
            <person name="Munidasa M."/>
            <person name="Palculict T."/>
            <person name="Patil S."/>
            <person name="Pu L.-L."/>
            <person name="Saada N."/>
            <person name="Tang L."/>
            <person name="Weissenberger G."/>
            <person name="Zhu Y."/>
            <person name="Hemphill L."/>
            <person name="Shang Y."/>
            <person name="Youmans B."/>
            <person name="Ayvaz T."/>
            <person name="Ross M."/>
            <person name="Santibanez J."/>
            <person name="Aqrawi P."/>
            <person name="Gross S."/>
            <person name="Joshi V."/>
            <person name="Fowler G."/>
            <person name="Nazareth L."/>
            <person name="Reid J."/>
            <person name="Worley K."/>
            <person name="Petrosino J."/>
            <person name="Highlander S."/>
            <person name="Gibbs R."/>
        </authorList>
    </citation>
    <scope>NUCLEOTIDE SEQUENCE [LARGE SCALE GENOMIC DNA]</scope>
    <source>
        <strain evidence="2 3">JV-V03</strain>
    </source>
</reference>
<sequence length="71" mass="8477">MKKLVLVFEIVLVVVPFLPLLADTIFKTNIHKSIMNITMQWTLWVKIPILVMCVSAYLYFWYIIFKEVKNK</sequence>
<name>A0AA87DL04_9LACO</name>
<evidence type="ECO:0000313" key="2">
    <source>
        <dbReference type="EMBL" id="EFJ69063.1"/>
    </source>
</evidence>
<dbReference type="AlphaFoldDB" id="A0AA87DL04"/>
<protein>
    <recommendedName>
        <fullName evidence="4">Ubiquitin</fullName>
    </recommendedName>
</protein>
<keyword evidence="1" id="KW-0472">Membrane</keyword>
<gene>
    <name evidence="2" type="ORF">HMPREF0514_11694</name>
</gene>
<dbReference type="EMBL" id="ACGO02000003">
    <property type="protein sequence ID" value="EFJ69063.1"/>
    <property type="molecule type" value="Genomic_DNA"/>
</dbReference>
<proteinExistence type="predicted"/>
<comment type="caution">
    <text evidence="2">The sequence shown here is derived from an EMBL/GenBank/DDBJ whole genome shotgun (WGS) entry which is preliminary data.</text>
</comment>
<feature type="transmembrane region" description="Helical" evidence="1">
    <location>
        <begin position="46"/>
        <end position="65"/>
    </location>
</feature>
<evidence type="ECO:0000256" key="1">
    <source>
        <dbReference type="SAM" id="Phobius"/>
    </source>
</evidence>
<keyword evidence="1" id="KW-0812">Transmembrane</keyword>
<accession>A0AA87DL04</accession>
<keyword evidence="1" id="KW-1133">Transmembrane helix</keyword>
<evidence type="ECO:0008006" key="4">
    <source>
        <dbReference type="Google" id="ProtNLM"/>
    </source>
</evidence>
<dbReference type="Proteomes" id="UP000003672">
    <property type="component" value="Unassembled WGS sequence"/>
</dbReference>
<organism evidence="2 3">
    <name type="scientific">Lactobacillus paragasseri JV-V03</name>
    <dbReference type="NCBI Taxonomy" id="525326"/>
    <lineage>
        <taxon>Bacteria</taxon>
        <taxon>Bacillati</taxon>
        <taxon>Bacillota</taxon>
        <taxon>Bacilli</taxon>
        <taxon>Lactobacillales</taxon>
        <taxon>Lactobacillaceae</taxon>
        <taxon>Lactobacillus</taxon>
    </lineage>
</organism>
<evidence type="ECO:0000313" key="3">
    <source>
        <dbReference type="Proteomes" id="UP000003672"/>
    </source>
</evidence>